<gene>
    <name evidence="1" type="ORF">ACAOBT_LOCUS5827</name>
</gene>
<dbReference type="Proteomes" id="UP001152888">
    <property type="component" value="Unassembled WGS sequence"/>
</dbReference>
<dbReference type="EMBL" id="CAKOFQ010006715">
    <property type="protein sequence ID" value="CAH1964489.1"/>
    <property type="molecule type" value="Genomic_DNA"/>
</dbReference>
<dbReference type="AlphaFoldDB" id="A0A9P0K6B9"/>
<evidence type="ECO:0000313" key="2">
    <source>
        <dbReference type="Proteomes" id="UP001152888"/>
    </source>
</evidence>
<protein>
    <submittedName>
        <fullName evidence="1">Uncharacterized protein</fullName>
    </submittedName>
</protein>
<comment type="caution">
    <text evidence="1">The sequence shown here is derived from an EMBL/GenBank/DDBJ whole genome shotgun (WGS) entry which is preliminary data.</text>
</comment>
<organism evidence="1 2">
    <name type="scientific">Acanthoscelides obtectus</name>
    <name type="common">Bean weevil</name>
    <name type="synonym">Bruchus obtectus</name>
    <dbReference type="NCBI Taxonomy" id="200917"/>
    <lineage>
        <taxon>Eukaryota</taxon>
        <taxon>Metazoa</taxon>
        <taxon>Ecdysozoa</taxon>
        <taxon>Arthropoda</taxon>
        <taxon>Hexapoda</taxon>
        <taxon>Insecta</taxon>
        <taxon>Pterygota</taxon>
        <taxon>Neoptera</taxon>
        <taxon>Endopterygota</taxon>
        <taxon>Coleoptera</taxon>
        <taxon>Polyphaga</taxon>
        <taxon>Cucujiformia</taxon>
        <taxon>Chrysomeloidea</taxon>
        <taxon>Chrysomelidae</taxon>
        <taxon>Bruchinae</taxon>
        <taxon>Bruchini</taxon>
        <taxon>Acanthoscelides</taxon>
    </lineage>
</organism>
<name>A0A9P0K6B9_ACAOB</name>
<accession>A0A9P0K6B9</accession>
<reference evidence="1" key="1">
    <citation type="submission" date="2022-03" db="EMBL/GenBank/DDBJ databases">
        <authorList>
            <person name="Sayadi A."/>
        </authorList>
    </citation>
    <scope>NUCLEOTIDE SEQUENCE</scope>
</reference>
<keyword evidence="2" id="KW-1185">Reference proteome</keyword>
<proteinExistence type="predicted"/>
<evidence type="ECO:0000313" key="1">
    <source>
        <dbReference type="EMBL" id="CAH1964489.1"/>
    </source>
</evidence>
<sequence>MTGYDRRALWEHICFLNFFSDKLSFVCARFLATPSFFYSKHCYFSKFLLTNMDNFEPFCYHCKEVFEHEWGPIKTCDYTHQLLCAVTETKCLCIFEDRESEPVIEYVCGLKGRLDFVKYLHDHRLIFVASKFELMTLQKDNMQRDTYLETDLDIKAIEWSFTEASFIVWNKKENEIVSFGFGDHRFTLLSRISLDTPIPVSGVVEVGSQHAQSQGASAMMHTKDMATNTPPKIIHSNDGKFFHYIIE</sequence>
<dbReference type="OrthoDB" id="40048at2759"/>